<keyword evidence="1" id="KW-0255">Endonuclease</keyword>
<reference evidence="2" key="1">
    <citation type="submission" date="2016-10" db="EMBL/GenBank/DDBJ databases">
        <authorList>
            <person name="Varghese N."/>
            <person name="Submissions S."/>
        </authorList>
    </citation>
    <scope>NUCLEOTIDE SEQUENCE [LARGE SCALE GENOMIC DNA]</scope>
    <source>
        <strain evidence="2">DSM 17933</strain>
    </source>
</reference>
<gene>
    <name evidence="1" type="ORF">SAMN05421827_102180</name>
</gene>
<dbReference type="AlphaFoldDB" id="A0A1G7Q5H5"/>
<evidence type="ECO:0000313" key="2">
    <source>
        <dbReference type="Proteomes" id="UP000199643"/>
    </source>
</evidence>
<keyword evidence="1" id="KW-0378">Hydrolase</keyword>
<dbReference type="Proteomes" id="UP000199643">
    <property type="component" value="Unassembled WGS sequence"/>
</dbReference>
<dbReference type="GO" id="GO:0004519">
    <property type="term" value="F:endonuclease activity"/>
    <property type="evidence" value="ECO:0007669"/>
    <property type="project" value="UniProtKB-KW"/>
</dbReference>
<dbReference type="EMBL" id="FNCH01000002">
    <property type="protein sequence ID" value="SDF93733.1"/>
    <property type="molecule type" value="Genomic_DNA"/>
</dbReference>
<accession>A0A1G7Q5H5</accession>
<evidence type="ECO:0000313" key="1">
    <source>
        <dbReference type="EMBL" id="SDF93733.1"/>
    </source>
</evidence>
<proteinExistence type="predicted"/>
<keyword evidence="1" id="KW-0540">Nuclease</keyword>
<protein>
    <submittedName>
        <fullName evidence="1">Putative restriction endonuclease</fullName>
    </submittedName>
</protein>
<name>A0A1G7Q5H5_9SPHI</name>
<sequence length="315" mass="35764">MGNFLLVNITWNASKWRDNTYINPRAGHAYARNNVAGEALNFKFNKKGLDTAKFVYGFFRWTAAPIKFQKDGLIIFYTKNTDIKRGQIVGIYGRAELVAPPQERKVSLQDTPYLANIRGEVDYSMLFPIPLDAEVYKERSADRLVGQNGFTYLDQELAERILYDELTALSGAGAAEGDFMKLGAVYEHYTGKQFKPKFVTIDDKEQQSLELLYGQKTKEELLAALAALGAWDHRQVMIKGKNYKRRNSAIAIIKNLGDYRCQICSATIAKKGKKQSIISYCSVLITTRNLILGNWNFTFKRPTVWNLHSTAFGMH</sequence>
<keyword evidence="2" id="KW-1185">Reference proteome</keyword>
<organism evidence="1 2">
    <name type="scientific">Pedobacter terrae</name>
    <dbReference type="NCBI Taxonomy" id="405671"/>
    <lineage>
        <taxon>Bacteria</taxon>
        <taxon>Pseudomonadati</taxon>
        <taxon>Bacteroidota</taxon>
        <taxon>Sphingobacteriia</taxon>
        <taxon>Sphingobacteriales</taxon>
        <taxon>Sphingobacteriaceae</taxon>
        <taxon>Pedobacter</taxon>
    </lineage>
</organism>
<dbReference type="STRING" id="405671.SAMN05421827_102180"/>